<evidence type="ECO:0000313" key="1">
    <source>
        <dbReference type="EMBL" id="VDL82557.1"/>
    </source>
</evidence>
<organism evidence="3">
    <name type="scientific">Nippostrongylus brasiliensis</name>
    <name type="common">Rat hookworm</name>
    <dbReference type="NCBI Taxonomy" id="27835"/>
    <lineage>
        <taxon>Eukaryota</taxon>
        <taxon>Metazoa</taxon>
        <taxon>Ecdysozoa</taxon>
        <taxon>Nematoda</taxon>
        <taxon>Chromadorea</taxon>
        <taxon>Rhabditida</taxon>
        <taxon>Rhabditina</taxon>
        <taxon>Rhabditomorpha</taxon>
        <taxon>Strongyloidea</taxon>
        <taxon>Heligmosomidae</taxon>
        <taxon>Nippostrongylus</taxon>
    </lineage>
</organism>
<reference evidence="1 2" key="2">
    <citation type="submission" date="2018-11" db="EMBL/GenBank/DDBJ databases">
        <authorList>
            <consortium name="Pathogen Informatics"/>
        </authorList>
    </citation>
    <scope>NUCLEOTIDE SEQUENCE [LARGE SCALE GENOMIC DNA]</scope>
</reference>
<reference evidence="3" key="1">
    <citation type="submission" date="2017-02" db="UniProtKB">
        <authorList>
            <consortium name="WormBaseParasite"/>
        </authorList>
    </citation>
    <scope>IDENTIFICATION</scope>
</reference>
<dbReference type="AlphaFoldDB" id="A0A0N4YNL8"/>
<proteinExistence type="predicted"/>
<dbReference type="EMBL" id="UYSL01023693">
    <property type="protein sequence ID" value="VDL82557.1"/>
    <property type="molecule type" value="Genomic_DNA"/>
</dbReference>
<keyword evidence="2" id="KW-1185">Reference proteome</keyword>
<name>A0A0N4YNL8_NIPBR</name>
<dbReference type="WBParaSite" id="NBR_0001883101-mRNA-1">
    <property type="protein sequence ID" value="NBR_0001883101-mRNA-1"/>
    <property type="gene ID" value="NBR_0001883101"/>
</dbReference>
<evidence type="ECO:0000313" key="2">
    <source>
        <dbReference type="Proteomes" id="UP000271162"/>
    </source>
</evidence>
<evidence type="ECO:0000313" key="3">
    <source>
        <dbReference type="WBParaSite" id="NBR_0001883101-mRNA-1"/>
    </source>
</evidence>
<sequence>MLFQNRKCGPISGASTSPLLFLLRLVVGERLFFGVFDMGALVTWTIHLVGHQLFAGVLLYDADPTAAMGNHCGEKLP</sequence>
<accession>A0A0N4YNL8</accession>
<dbReference type="Proteomes" id="UP000271162">
    <property type="component" value="Unassembled WGS sequence"/>
</dbReference>
<gene>
    <name evidence="1" type="ORF">NBR_LOCUS18832</name>
</gene>
<protein>
    <submittedName>
        <fullName evidence="3">Secreted protein</fullName>
    </submittedName>
</protein>